<keyword evidence="2" id="KW-0408">Iron</keyword>
<evidence type="ECO:0000313" key="4">
    <source>
        <dbReference type="EMBL" id="KAG9244748.1"/>
    </source>
</evidence>
<evidence type="ECO:0000313" key="5">
    <source>
        <dbReference type="Proteomes" id="UP000887226"/>
    </source>
</evidence>
<evidence type="ECO:0000256" key="1">
    <source>
        <dbReference type="ARBA" id="ARBA00022737"/>
    </source>
</evidence>
<dbReference type="PANTHER" id="PTHR47435:SF4">
    <property type="entry name" value="KELCH REPEAT PROTEIN (AFU_ORTHOLOGUE AFUA_5G12780)"/>
    <property type="match status" value="1"/>
</dbReference>
<dbReference type="OrthoDB" id="10250130at2759"/>
<evidence type="ECO:0000256" key="3">
    <source>
        <dbReference type="SAM" id="MobiDB-lite"/>
    </source>
</evidence>
<keyword evidence="1" id="KW-0677">Repeat</keyword>
<feature type="region of interest" description="Disordered" evidence="3">
    <location>
        <begin position="163"/>
        <end position="187"/>
    </location>
</feature>
<organism evidence="4 5">
    <name type="scientific">Calycina marina</name>
    <dbReference type="NCBI Taxonomy" id="1763456"/>
    <lineage>
        <taxon>Eukaryota</taxon>
        <taxon>Fungi</taxon>
        <taxon>Dikarya</taxon>
        <taxon>Ascomycota</taxon>
        <taxon>Pezizomycotina</taxon>
        <taxon>Leotiomycetes</taxon>
        <taxon>Helotiales</taxon>
        <taxon>Pezizellaceae</taxon>
        <taxon>Calycina</taxon>
    </lineage>
</organism>
<keyword evidence="5" id="KW-1185">Reference proteome</keyword>
<protein>
    <recommendedName>
        <fullName evidence="6">Galactose oxidase</fullName>
    </recommendedName>
</protein>
<reference evidence="4" key="1">
    <citation type="journal article" date="2021" name="IMA Fungus">
        <title>Genomic characterization of three marine fungi, including Emericellopsis atlantica sp. nov. with signatures of a generalist lifestyle and marine biomass degradation.</title>
        <authorList>
            <person name="Hagestad O.C."/>
            <person name="Hou L."/>
            <person name="Andersen J.H."/>
            <person name="Hansen E.H."/>
            <person name="Altermark B."/>
            <person name="Li C."/>
            <person name="Kuhnert E."/>
            <person name="Cox R.J."/>
            <person name="Crous P.W."/>
            <person name="Spatafora J.W."/>
            <person name="Lail K."/>
            <person name="Amirebrahimi M."/>
            <person name="Lipzen A."/>
            <person name="Pangilinan J."/>
            <person name="Andreopoulos W."/>
            <person name="Hayes R.D."/>
            <person name="Ng V."/>
            <person name="Grigoriev I.V."/>
            <person name="Jackson S.A."/>
            <person name="Sutton T.D.S."/>
            <person name="Dobson A.D.W."/>
            <person name="Rama T."/>
        </authorList>
    </citation>
    <scope>NUCLEOTIDE SEQUENCE</scope>
    <source>
        <strain evidence="4">TRa3180A</strain>
    </source>
</reference>
<dbReference type="Proteomes" id="UP000887226">
    <property type="component" value="Unassembled WGS sequence"/>
</dbReference>
<evidence type="ECO:0000256" key="2">
    <source>
        <dbReference type="ARBA" id="ARBA00023004"/>
    </source>
</evidence>
<dbReference type="SUPFAM" id="SSF117281">
    <property type="entry name" value="Kelch motif"/>
    <property type="match status" value="1"/>
</dbReference>
<comment type="caution">
    <text evidence="4">The sequence shown here is derived from an EMBL/GenBank/DDBJ whole genome shotgun (WGS) entry which is preliminary data.</text>
</comment>
<dbReference type="Gene3D" id="2.120.10.80">
    <property type="entry name" value="Kelch-type beta propeller"/>
    <property type="match status" value="2"/>
</dbReference>
<evidence type="ECO:0008006" key="6">
    <source>
        <dbReference type="Google" id="ProtNLM"/>
    </source>
</evidence>
<dbReference type="PANTHER" id="PTHR47435">
    <property type="entry name" value="KELCH REPEAT PROTEIN (AFU_ORTHOLOGUE AFUA_5G12780)"/>
    <property type="match status" value="1"/>
</dbReference>
<dbReference type="InterPro" id="IPR015915">
    <property type="entry name" value="Kelch-typ_b-propeller"/>
</dbReference>
<proteinExistence type="predicted"/>
<name>A0A9P7Z357_9HELO</name>
<dbReference type="EMBL" id="MU253886">
    <property type="protein sequence ID" value="KAG9244748.1"/>
    <property type="molecule type" value="Genomic_DNA"/>
</dbReference>
<dbReference type="Pfam" id="PF24681">
    <property type="entry name" value="Kelch_KLHDC2_KLHL20_DRC7"/>
    <property type="match status" value="1"/>
</dbReference>
<gene>
    <name evidence="4" type="ORF">BJ878DRAFT_440738</name>
</gene>
<dbReference type="GO" id="GO:0019760">
    <property type="term" value="P:glucosinolate metabolic process"/>
    <property type="evidence" value="ECO:0007669"/>
    <property type="project" value="UniProtKB-ARBA"/>
</dbReference>
<sequence length="446" mass="47900">MMGVVATGTAAVKGMFKKTHPLEAKWNKLDAPPLPRSSHSLSVIAGRAYIFGGEINPREPVDNDMRIIILPTGSSSSADYRSIPATPETAGDAIPEERIGHTAAVIGERIFIFGGRGGKEMKPLEENGRVWIFNSRSNAWSYLDPVSDTPFPAARSYHSSVAIDKPQPPKQKLDRVNPARETPSIGSIANGIKTDAVAGGHGTFFVHAGCPVGGRTNDLWGFDVRSRTWKEYPPAPGKPRGGTALCVSKQRIYRYGGFNGEGEEGGQLDILELGLDTFNDKSGMGEATVTTRGGWSTLNFAEESMTFPGNRSVAGLHTINTGMGREYLILLLGERDPSNDGHNAAGKFWGDIWAFVAPPQGMTGASLKDATWQALGRETGEGLWSKVIPARAEGSEGDDVRSLVPSERGWFASSAMGDLDASAIVMWGGLNAKNERESDGWILKLN</sequence>
<dbReference type="AlphaFoldDB" id="A0A9P7Z357"/>
<accession>A0A9P7Z357</accession>